<feature type="domain" description="NADP-dependent oxidoreductase" evidence="2">
    <location>
        <begin position="16"/>
        <end position="318"/>
    </location>
</feature>
<accession>A0A7Y8EL87</accession>
<dbReference type="InterPro" id="IPR023210">
    <property type="entry name" value="NADP_OxRdtase_dom"/>
</dbReference>
<dbReference type="Proteomes" id="UP000531950">
    <property type="component" value="Unassembled WGS sequence"/>
</dbReference>
<dbReference type="InterPro" id="IPR050523">
    <property type="entry name" value="AKR_Detox_Biosynth"/>
</dbReference>
<dbReference type="Pfam" id="PF00248">
    <property type="entry name" value="Aldo_ket_red"/>
    <property type="match status" value="1"/>
</dbReference>
<evidence type="ECO:0000313" key="4">
    <source>
        <dbReference type="Proteomes" id="UP000531950"/>
    </source>
</evidence>
<dbReference type="PANTHER" id="PTHR43364:SF4">
    <property type="entry name" value="NAD(P)-LINKED OXIDOREDUCTASE SUPERFAMILY PROTEIN"/>
    <property type="match status" value="1"/>
</dbReference>
<dbReference type="InterPro" id="IPR036812">
    <property type="entry name" value="NAD(P)_OxRdtase_dom_sf"/>
</dbReference>
<keyword evidence="1" id="KW-0560">Oxidoreductase</keyword>
<dbReference type="GO" id="GO:0005829">
    <property type="term" value="C:cytosol"/>
    <property type="evidence" value="ECO:0007669"/>
    <property type="project" value="TreeGrafter"/>
</dbReference>
<evidence type="ECO:0000256" key="1">
    <source>
        <dbReference type="ARBA" id="ARBA00023002"/>
    </source>
</evidence>
<dbReference type="GO" id="GO:0016491">
    <property type="term" value="F:oxidoreductase activity"/>
    <property type="evidence" value="ECO:0007669"/>
    <property type="project" value="UniProtKB-KW"/>
</dbReference>
<dbReference type="RefSeq" id="WP_177079586.1">
    <property type="nucleotide sequence ID" value="NZ_JACAOQ010000048.1"/>
</dbReference>
<sequence>MRNKVFGRRSGLRVSELALGTANFGTGWGHGAEREESKRIYDGYLEAGGNFLDTANGYQFGQSEVLLGEFIASERDRLVIATKYTLRTQPQDEGTIKLGNNRKNMVRAVEESLKRLNTDHIDLFWAHISDNVTPMEEILRGFDDLVRAGKIHYAGLSNFPAWRIARADLLAEVRGFAPLVAIQTEYSLAERTADRELLPMAEALGLAATLWSPLGGGFLTGKYRNSQGDTRASKLGILVHAEKSARETAVLDTLLAVAGELNATPTHIAIAWLREKARRSTTALIPILGPRTREQLDGTLGALTVQLSAEQVARLDAASAIPLGVPHEMIAERFPRYTADEAQDLRWPPVI</sequence>
<name>A0A7Y8EL87_9PSED</name>
<dbReference type="EMBL" id="JACARG010000057">
    <property type="protein sequence ID" value="NWE16735.1"/>
    <property type="molecule type" value="Genomic_DNA"/>
</dbReference>
<gene>
    <name evidence="3" type="ORF">HX822_27650</name>
</gene>
<dbReference type="Gene3D" id="3.20.20.100">
    <property type="entry name" value="NADP-dependent oxidoreductase domain"/>
    <property type="match status" value="1"/>
</dbReference>
<protein>
    <submittedName>
        <fullName evidence="3">Aldo/keto reductase</fullName>
    </submittedName>
</protein>
<dbReference type="PANTHER" id="PTHR43364">
    <property type="entry name" value="NADH-SPECIFIC METHYLGLYOXAL REDUCTASE-RELATED"/>
    <property type="match status" value="1"/>
</dbReference>
<proteinExistence type="predicted"/>
<evidence type="ECO:0000313" key="3">
    <source>
        <dbReference type="EMBL" id="NWE16735.1"/>
    </source>
</evidence>
<dbReference type="SUPFAM" id="SSF51430">
    <property type="entry name" value="NAD(P)-linked oxidoreductase"/>
    <property type="match status" value="1"/>
</dbReference>
<comment type="caution">
    <text evidence="3">The sequence shown here is derived from an EMBL/GenBank/DDBJ whole genome shotgun (WGS) entry which is preliminary data.</text>
</comment>
<organism evidence="3 4">
    <name type="scientific">Pseudomonas yamanorum</name>
    <dbReference type="NCBI Taxonomy" id="515393"/>
    <lineage>
        <taxon>Bacteria</taxon>
        <taxon>Pseudomonadati</taxon>
        <taxon>Pseudomonadota</taxon>
        <taxon>Gammaproteobacteria</taxon>
        <taxon>Pseudomonadales</taxon>
        <taxon>Pseudomonadaceae</taxon>
        <taxon>Pseudomonas</taxon>
    </lineage>
</organism>
<evidence type="ECO:0000259" key="2">
    <source>
        <dbReference type="Pfam" id="PF00248"/>
    </source>
</evidence>
<dbReference type="AlphaFoldDB" id="A0A7Y8EL87"/>
<reference evidence="3 4" key="1">
    <citation type="submission" date="2020-04" db="EMBL/GenBank/DDBJ databases">
        <title>Molecular characterization of pseudomonads from Agaricus bisporus reveal novel blotch 2 pathogens in Western Europe.</title>
        <authorList>
            <person name="Taparia T."/>
            <person name="Krijger M."/>
            <person name="Haynes E."/>
            <person name="Elpinstone J.G."/>
            <person name="Noble R."/>
            <person name="Van Der Wolf J."/>
        </authorList>
    </citation>
    <scope>NUCLEOTIDE SEQUENCE [LARGE SCALE GENOMIC DNA]</scope>
    <source>
        <strain evidence="3 4">IPO3782</strain>
    </source>
</reference>
<dbReference type="CDD" id="cd19080">
    <property type="entry name" value="AKR_AKR9A_9B"/>
    <property type="match status" value="1"/>
</dbReference>